<protein>
    <submittedName>
        <fullName evidence="6">OmpA family protein</fullName>
    </submittedName>
</protein>
<dbReference type="CDD" id="cd07185">
    <property type="entry name" value="OmpA_C-like"/>
    <property type="match status" value="1"/>
</dbReference>
<gene>
    <name evidence="6" type="ORF">IV417_18075</name>
</gene>
<evidence type="ECO:0000313" key="6">
    <source>
        <dbReference type="EMBL" id="MBT0959301.1"/>
    </source>
</evidence>
<dbReference type="InterPro" id="IPR050330">
    <property type="entry name" value="Bact_OuterMem_StrucFunc"/>
</dbReference>
<dbReference type="PRINTS" id="PR01021">
    <property type="entry name" value="OMPADOMAIN"/>
</dbReference>
<dbReference type="PROSITE" id="PS51257">
    <property type="entry name" value="PROKAR_LIPOPROTEIN"/>
    <property type="match status" value="1"/>
</dbReference>
<organism evidence="6 7">
    <name type="scientific">Harenicola maris</name>
    <dbReference type="NCBI Taxonomy" id="2841044"/>
    <lineage>
        <taxon>Bacteria</taxon>
        <taxon>Pseudomonadati</taxon>
        <taxon>Pseudomonadota</taxon>
        <taxon>Alphaproteobacteria</taxon>
        <taxon>Rhodobacterales</taxon>
        <taxon>Paracoccaceae</taxon>
        <taxon>Harenicola</taxon>
    </lineage>
</organism>
<dbReference type="InterPro" id="IPR036737">
    <property type="entry name" value="OmpA-like_sf"/>
</dbReference>
<dbReference type="PANTHER" id="PTHR30329:SF21">
    <property type="entry name" value="LIPOPROTEIN YIAD-RELATED"/>
    <property type="match status" value="1"/>
</dbReference>
<dbReference type="InterPro" id="IPR006665">
    <property type="entry name" value="OmpA-like"/>
</dbReference>
<comment type="caution">
    <text evidence="6">The sequence shown here is derived from an EMBL/GenBank/DDBJ whole genome shotgun (WGS) entry which is preliminary data.</text>
</comment>
<evidence type="ECO:0000256" key="3">
    <source>
        <dbReference type="ARBA" id="ARBA00023237"/>
    </source>
</evidence>
<keyword evidence="2 4" id="KW-0472">Membrane</keyword>
<dbReference type="PANTHER" id="PTHR30329">
    <property type="entry name" value="STATOR ELEMENT OF FLAGELLAR MOTOR COMPLEX"/>
    <property type="match status" value="1"/>
</dbReference>
<evidence type="ECO:0000256" key="4">
    <source>
        <dbReference type="PROSITE-ProRule" id="PRU00473"/>
    </source>
</evidence>
<dbReference type="Pfam" id="PF00691">
    <property type="entry name" value="OmpA"/>
    <property type="match status" value="1"/>
</dbReference>
<evidence type="ECO:0000313" key="7">
    <source>
        <dbReference type="Proteomes" id="UP001315686"/>
    </source>
</evidence>
<dbReference type="InterPro" id="IPR027367">
    <property type="entry name" value="Gly-zipper_YMGG"/>
</dbReference>
<proteinExistence type="predicted"/>
<reference evidence="6 7" key="1">
    <citation type="journal article" date="2021" name="Arch. Microbiol.">
        <title>Harenicola maris gen. nov., sp. nov. isolated from the Sea of Japan shallow sediments.</title>
        <authorList>
            <person name="Romanenko L.A."/>
            <person name="Kurilenko V.V."/>
            <person name="Chernysheva N.Y."/>
            <person name="Tekutyeva L.A."/>
            <person name="Velansky P.V."/>
            <person name="Svetashev V.I."/>
            <person name="Isaeva M.P."/>
        </authorList>
    </citation>
    <scope>NUCLEOTIDE SEQUENCE [LARGE SCALE GENOMIC DNA]</scope>
    <source>
        <strain evidence="6 7">KMM 3653</strain>
    </source>
</reference>
<sequence length="214" mass="21977">MKTPFIPMICASALTLSACSDPEALSGEKTRNGALTGAVVGALAGVVAGDDAEAKRRGAVAGAVIGATIGGGIGYNLDQQAKELDRDLDGRIDVVNTGSELVVTMPQDILFGVDSAALRPDLTADLSTLAGSLNKYPESTVNVIGHTDNTGSADYNQGLSLRRAQAVAVVLSNSGVSSSRMRAIGAGEDQPIASNQTESGRAQNRRVEIIIRPN</sequence>
<dbReference type="Pfam" id="PF13441">
    <property type="entry name" value="Gly-zipper_YMGG"/>
    <property type="match status" value="1"/>
</dbReference>
<dbReference type="Gene3D" id="3.30.1330.60">
    <property type="entry name" value="OmpA-like domain"/>
    <property type="match status" value="1"/>
</dbReference>
<feature type="domain" description="OmpA-like" evidence="5">
    <location>
        <begin position="98"/>
        <end position="214"/>
    </location>
</feature>
<dbReference type="SUPFAM" id="SSF103088">
    <property type="entry name" value="OmpA-like"/>
    <property type="match status" value="1"/>
</dbReference>
<keyword evidence="3" id="KW-0998">Cell outer membrane</keyword>
<evidence type="ECO:0000259" key="5">
    <source>
        <dbReference type="PROSITE" id="PS51123"/>
    </source>
</evidence>
<dbReference type="PROSITE" id="PS51123">
    <property type="entry name" value="OMPA_2"/>
    <property type="match status" value="1"/>
</dbReference>
<dbReference type="GO" id="GO:0009279">
    <property type="term" value="C:cell outer membrane"/>
    <property type="evidence" value="ECO:0007669"/>
    <property type="project" value="UniProtKB-SubCell"/>
</dbReference>
<evidence type="ECO:0000256" key="1">
    <source>
        <dbReference type="ARBA" id="ARBA00004442"/>
    </source>
</evidence>
<keyword evidence="7" id="KW-1185">Reference proteome</keyword>
<dbReference type="InterPro" id="IPR006664">
    <property type="entry name" value="OMP_bac"/>
</dbReference>
<dbReference type="EMBL" id="JADQAZ010000004">
    <property type="protein sequence ID" value="MBT0959301.1"/>
    <property type="molecule type" value="Genomic_DNA"/>
</dbReference>
<comment type="subcellular location">
    <subcellularLocation>
        <location evidence="1">Cell outer membrane</location>
    </subcellularLocation>
</comment>
<name>A0AAP2CVI6_9RHOB</name>
<evidence type="ECO:0000256" key="2">
    <source>
        <dbReference type="ARBA" id="ARBA00023136"/>
    </source>
</evidence>
<dbReference type="AlphaFoldDB" id="A0AAP2CVI6"/>
<accession>A0AAP2CVI6</accession>
<dbReference type="Proteomes" id="UP001315686">
    <property type="component" value="Unassembled WGS sequence"/>
</dbReference>